<dbReference type="GO" id="GO:0016020">
    <property type="term" value="C:membrane"/>
    <property type="evidence" value="ECO:0007669"/>
    <property type="project" value="UniProtKB-SubCell"/>
</dbReference>
<dbReference type="InParanoid" id="A0A671Y903"/>
<feature type="transmembrane region" description="Helical" evidence="7">
    <location>
        <begin position="189"/>
        <end position="209"/>
    </location>
</feature>
<feature type="compositionally biased region" description="Basic and acidic residues" evidence="6">
    <location>
        <begin position="385"/>
        <end position="400"/>
    </location>
</feature>
<dbReference type="GeneID" id="115570407"/>
<feature type="compositionally biased region" description="Basic and acidic residues" evidence="6">
    <location>
        <begin position="532"/>
        <end position="542"/>
    </location>
</feature>
<feature type="compositionally biased region" description="Polar residues" evidence="6">
    <location>
        <begin position="108"/>
        <end position="120"/>
    </location>
</feature>
<dbReference type="PANTHER" id="PTHR31815">
    <property type="entry name" value="AGAP005329-PA"/>
    <property type="match status" value="1"/>
</dbReference>
<reference evidence="8" key="3">
    <citation type="submission" date="2025-09" db="UniProtKB">
        <authorList>
            <consortium name="Ensembl"/>
        </authorList>
    </citation>
    <scope>IDENTIFICATION</scope>
</reference>
<dbReference type="AlphaFoldDB" id="A0A671Y903"/>
<evidence type="ECO:0000313" key="9">
    <source>
        <dbReference type="Proteomes" id="UP000472265"/>
    </source>
</evidence>
<feature type="region of interest" description="Disordered" evidence="6">
    <location>
        <begin position="274"/>
        <end position="310"/>
    </location>
</feature>
<organism evidence="8 9">
    <name type="scientific">Sparus aurata</name>
    <name type="common">Gilthead sea bream</name>
    <dbReference type="NCBI Taxonomy" id="8175"/>
    <lineage>
        <taxon>Eukaryota</taxon>
        <taxon>Metazoa</taxon>
        <taxon>Chordata</taxon>
        <taxon>Craniata</taxon>
        <taxon>Vertebrata</taxon>
        <taxon>Euteleostomi</taxon>
        <taxon>Actinopterygii</taxon>
        <taxon>Neopterygii</taxon>
        <taxon>Teleostei</taxon>
        <taxon>Neoteleostei</taxon>
        <taxon>Acanthomorphata</taxon>
        <taxon>Eupercaria</taxon>
        <taxon>Spariformes</taxon>
        <taxon>Sparidae</taxon>
        <taxon>Sparus</taxon>
    </lineage>
</organism>
<dbReference type="RefSeq" id="XP_030254835.1">
    <property type="nucleotide sequence ID" value="XM_030398975.1"/>
</dbReference>
<dbReference type="FunCoup" id="A0A671Y903">
    <property type="interactions" value="450"/>
</dbReference>
<dbReference type="OMA" id="CCSANPP"/>
<dbReference type="Ensembl" id="ENSSAUT00010062981.1">
    <property type="protein sequence ID" value="ENSSAUP00010060050.1"/>
    <property type="gene ID" value="ENSSAUG00010024365.1"/>
</dbReference>
<keyword evidence="5 7" id="KW-0472">Membrane</keyword>
<evidence type="ECO:0000256" key="2">
    <source>
        <dbReference type="ARBA" id="ARBA00005308"/>
    </source>
</evidence>
<gene>
    <name evidence="8" type="primary">LOC115570407</name>
</gene>
<dbReference type="Proteomes" id="UP000472265">
    <property type="component" value="Chromosome 19"/>
</dbReference>
<accession>A0A671Y903</accession>
<evidence type="ECO:0000256" key="7">
    <source>
        <dbReference type="SAM" id="Phobius"/>
    </source>
</evidence>
<feature type="transmembrane region" description="Helical" evidence="7">
    <location>
        <begin position="54"/>
        <end position="76"/>
    </location>
</feature>
<feature type="region of interest" description="Disordered" evidence="6">
    <location>
        <begin position="464"/>
        <end position="548"/>
    </location>
</feature>
<feature type="compositionally biased region" description="Basic residues" evidence="6">
    <location>
        <begin position="360"/>
        <end position="372"/>
    </location>
</feature>
<feature type="compositionally biased region" description="Basic residues" evidence="6">
    <location>
        <begin position="20"/>
        <end position="37"/>
    </location>
</feature>
<reference evidence="8" key="1">
    <citation type="submission" date="2021-04" db="EMBL/GenBank/DDBJ databases">
        <authorList>
            <consortium name="Wellcome Sanger Institute Data Sharing"/>
        </authorList>
    </citation>
    <scope>NUCLEOTIDE SEQUENCE [LARGE SCALE GENOMIC DNA]</scope>
</reference>
<name>A0A671Y903_SPAAU</name>
<sequence length="548" mass="58972">MIATGGLLRINARRQDSLRSKPHKPHTHKRKSKKKRRSEVVVVKGKLKLVSVSGLVAALGILVLLVGMVMAALGYWPRGGLFFSAGPQEGATMASVSSRDSTPAPADNQGNSHNEGNQLQGGDREEEPEGEEGHGREGGEGDRAGVDEEGGGDDGFNRTEFVNGTSWHLPQGFLEDFLDRYLYSDRLKVLGPLIMGIGIFLFICANAVLHENRDKKTKIINLRDIYSTVIDLHSLRKPNTSSARRSSTNPLNGLVNYVQSKSLETKPRAYPASLLNWSQGGGGGEGGGGPLSRQPEDGGGGGLGSDEEGGCTVFSIYQEQPLAPPTPSSVSLSFSPLHLPTCWTSLHKEALSSFTLPLRRPRPAAPRRRHSARAGTSWSTEGEEERGREGGGHHQEDKVKEDEVYACSSTTLCSSIPPQCRPFQGSCSSSSFHGEAPGGSKALLLLSSSSLTPSHLSLSSLSHLLSSSSSTPPQPCRRQSLPTSSSTTGYSKLTHGEEESFESTEVTSSHHVTSHRKYSNREKLRMISQVDSDQRQEEEGRGDGSANQ</sequence>
<feature type="compositionally biased region" description="Gly residues" evidence="6">
    <location>
        <begin position="279"/>
        <end position="290"/>
    </location>
</feature>
<evidence type="ECO:0000256" key="6">
    <source>
        <dbReference type="SAM" id="MobiDB-lite"/>
    </source>
</evidence>
<comment type="similarity">
    <text evidence="2">Belongs to the TMEM200 family.</text>
</comment>
<protein>
    <submittedName>
        <fullName evidence="8">Transmembrane protein 200C</fullName>
    </submittedName>
</protein>
<dbReference type="PANTHER" id="PTHR31815:SF2">
    <property type="entry name" value="TRANSMEMBRANE PROTEIN 200C"/>
    <property type="match status" value="1"/>
</dbReference>
<keyword evidence="4 7" id="KW-1133">Transmembrane helix</keyword>
<feature type="compositionally biased region" description="Basic and acidic residues" evidence="6">
    <location>
        <begin position="131"/>
        <end position="146"/>
    </location>
</feature>
<evidence type="ECO:0000256" key="3">
    <source>
        <dbReference type="ARBA" id="ARBA00022692"/>
    </source>
</evidence>
<feature type="compositionally biased region" description="Polar residues" evidence="6">
    <location>
        <begin position="480"/>
        <end position="491"/>
    </location>
</feature>
<evidence type="ECO:0000256" key="4">
    <source>
        <dbReference type="ARBA" id="ARBA00022989"/>
    </source>
</evidence>
<keyword evidence="9" id="KW-1185">Reference proteome</keyword>
<dbReference type="InterPro" id="IPR018787">
    <property type="entry name" value="DUF2371_TMEM200"/>
</dbReference>
<evidence type="ECO:0000256" key="1">
    <source>
        <dbReference type="ARBA" id="ARBA00004141"/>
    </source>
</evidence>
<proteinExistence type="inferred from homology"/>
<dbReference type="Pfam" id="PF10177">
    <property type="entry name" value="DUF2371"/>
    <property type="match status" value="1"/>
</dbReference>
<evidence type="ECO:0000256" key="5">
    <source>
        <dbReference type="ARBA" id="ARBA00023136"/>
    </source>
</evidence>
<feature type="region of interest" description="Disordered" evidence="6">
    <location>
        <begin position="93"/>
        <end position="159"/>
    </location>
</feature>
<dbReference type="GeneTree" id="ENSGT00530000063698"/>
<comment type="subcellular location">
    <subcellularLocation>
        <location evidence="1">Membrane</location>
        <topology evidence="1">Multi-pass membrane protein</topology>
    </subcellularLocation>
</comment>
<evidence type="ECO:0000313" key="8">
    <source>
        <dbReference type="Ensembl" id="ENSSAUP00010060050.1"/>
    </source>
</evidence>
<feature type="region of interest" description="Disordered" evidence="6">
    <location>
        <begin position="360"/>
        <end position="400"/>
    </location>
</feature>
<keyword evidence="3 7" id="KW-0812">Transmembrane</keyword>
<feature type="region of interest" description="Disordered" evidence="6">
    <location>
        <begin position="13"/>
        <end position="38"/>
    </location>
</feature>
<reference evidence="8" key="2">
    <citation type="submission" date="2025-08" db="UniProtKB">
        <authorList>
            <consortium name="Ensembl"/>
        </authorList>
    </citation>
    <scope>IDENTIFICATION</scope>
</reference>